<feature type="compositionally biased region" description="Polar residues" evidence="1">
    <location>
        <begin position="196"/>
        <end position="212"/>
    </location>
</feature>
<evidence type="ECO:0000259" key="2">
    <source>
        <dbReference type="PROSITE" id="PS50031"/>
    </source>
</evidence>
<dbReference type="CDD" id="cd00052">
    <property type="entry name" value="EH"/>
    <property type="match status" value="1"/>
</dbReference>
<dbReference type="Gene3D" id="1.10.238.10">
    <property type="entry name" value="EF-hand"/>
    <property type="match status" value="1"/>
</dbReference>
<sequence>MNGEIAANQRLAAPASRKNDSARLGAALAFQQSRPASNVNPQSSAAVAAVVASRMNNHAQTRPTMDSEPGPEVGSVKDKIGRFAGSSLAPPTSSSSTGRPRTPSTSNSSTSKSPARSPAPEQVAARLAAERSPARKQEPAIDAARLGAMRSASRMQSQSRPASSQQVLSSPIPVRPRTIVQTPVDRMLSDNISILDQESNYSRSPSIRSRATSPQPSISSGISIIQPDEVKPRVPVLPPRSTASSRDSVRKPIPAPASLRATPSMVSISGQSHRSSSSALDEPIGMDEEALSNAIVASSLASARASPMPSAPPPLPRRRRARSLLQIAHSPKTDLSRTPSPPKGMPMTLRGLPKDDATDPNRRHKMNLLHKHPHKHHEGDRKRWRQEMGEKERKRYEGVWASNKGLFIPPGLNKSGETKWPPPSEMVLNLVVREIWSRSRLPPAALEQVWDLVDHQGIGLLTKDEFVVGMWLIDQQLKGHKLPVSVPESVWDSVRYVTGIKLSSVGKG</sequence>
<feature type="region of interest" description="Disordered" evidence="1">
    <location>
        <begin position="196"/>
        <end position="280"/>
    </location>
</feature>
<evidence type="ECO:0000313" key="4">
    <source>
        <dbReference type="Proteomes" id="UP001149165"/>
    </source>
</evidence>
<keyword evidence="4" id="KW-1185">Reference proteome</keyword>
<dbReference type="InterPro" id="IPR011992">
    <property type="entry name" value="EF-hand-dom_pair"/>
</dbReference>
<proteinExistence type="predicted"/>
<dbReference type="AlphaFoldDB" id="A0A9W9FWW8"/>
<organism evidence="3 4">
    <name type="scientific">Penicillium angulare</name>
    <dbReference type="NCBI Taxonomy" id="116970"/>
    <lineage>
        <taxon>Eukaryota</taxon>
        <taxon>Fungi</taxon>
        <taxon>Dikarya</taxon>
        <taxon>Ascomycota</taxon>
        <taxon>Pezizomycotina</taxon>
        <taxon>Eurotiomycetes</taxon>
        <taxon>Eurotiomycetidae</taxon>
        <taxon>Eurotiales</taxon>
        <taxon>Aspergillaceae</taxon>
        <taxon>Penicillium</taxon>
    </lineage>
</organism>
<feature type="domain" description="EH" evidence="2">
    <location>
        <begin position="392"/>
        <end position="497"/>
    </location>
</feature>
<dbReference type="SMART" id="SM00027">
    <property type="entry name" value="EH"/>
    <property type="match status" value="1"/>
</dbReference>
<evidence type="ECO:0000256" key="1">
    <source>
        <dbReference type="SAM" id="MobiDB-lite"/>
    </source>
</evidence>
<name>A0A9W9FWW8_9EURO</name>
<comment type="caution">
    <text evidence="3">The sequence shown here is derived from an EMBL/GenBank/DDBJ whole genome shotgun (WGS) entry which is preliminary data.</text>
</comment>
<dbReference type="InterPro" id="IPR000261">
    <property type="entry name" value="EH_dom"/>
</dbReference>
<reference evidence="3" key="1">
    <citation type="submission" date="2022-11" db="EMBL/GenBank/DDBJ databases">
        <authorList>
            <person name="Petersen C."/>
        </authorList>
    </citation>
    <scope>NUCLEOTIDE SEQUENCE</scope>
    <source>
        <strain evidence="3">IBT 30069</strain>
    </source>
</reference>
<feature type="compositionally biased region" description="Basic and acidic residues" evidence="1">
    <location>
        <begin position="352"/>
        <end position="361"/>
    </location>
</feature>
<reference evidence="3" key="2">
    <citation type="journal article" date="2023" name="IMA Fungus">
        <title>Comparative genomic study of the Penicillium genus elucidates a diverse pangenome and 15 lateral gene transfer events.</title>
        <authorList>
            <person name="Petersen C."/>
            <person name="Sorensen T."/>
            <person name="Nielsen M.R."/>
            <person name="Sondergaard T.E."/>
            <person name="Sorensen J.L."/>
            <person name="Fitzpatrick D.A."/>
            <person name="Frisvad J.C."/>
            <person name="Nielsen K.L."/>
        </authorList>
    </citation>
    <scope>NUCLEOTIDE SEQUENCE</scope>
    <source>
        <strain evidence="3">IBT 30069</strain>
    </source>
</reference>
<dbReference type="Proteomes" id="UP001149165">
    <property type="component" value="Unassembled WGS sequence"/>
</dbReference>
<feature type="compositionally biased region" description="Low complexity" evidence="1">
    <location>
        <begin position="213"/>
        <end position="227"/>
    </location>
</feature>
<evidence type="ECO:0000313" key="3">
    <source>
        <dbReference type="EMBL" id="KAJ5107047.1"/>
    </source>
</evidence>
<feature type="region of interest" description="Disordered" evidence="1">
    <location>
        <begin position="327"/>
        <end position="361"/>
    </location>
</feature>
<feature type="compositionally biased region" description="Low complexity" evidence="1">
    <location>
        <begin position="267"/>
        <end position="278"/>
    </location>
</feature>
<feature type="compositionally biased region" description="Basic and acidic residues" evidence="1">
    <location>
        <begin position="128"/>
        <end position="139"/>
    </location>
</feature>
<feature type="region of interest" description="Disordered" evidence="1">
    <location>
        <begin position="1"/>
        <end position="21"/>
    </location>
</feature>
<feature type="region of interest" description="Disordered" evidence="1">
    <location>
        <begin position="50"/>
        <end position="181"/>
    </location>
</feature>
<protein>
    <recommendedName>
        <fullName evidence="2">EH domain-containing protein</fullName>
    </recommendedName>
</protein>
<dbReference type="SUPFAM" id="SSF47473">
    <property type="entry name" value="EF-hand"/>
    <property type="match status" value="1"/>
</dbReference>
<dbReference type="OrthoDB" id="10045710at2759"/>
<gene>
    <name evidence="3" type="ORF">N7456_003722</name>
</gene>
<dbReference type="EMBL" id="JAPQKH010000003">
    <property type="protein sequence ID" value="KAJ5107047.1"/>
    <property type="molecule type" value="Genomic_DNA"/>
</dbReference>
<accession>A0A9W9FWW8</accession>
<dbReference type="PROSITE" id="PS50031">
    <property type="entry name" value="EH"/>
    <property type="match status" value="1"/>
</dbReference>
<feature type="compositionally biased region" description="Low complexity" evidence="1">
    <location>
        <begin position="84"/>
        <end position="120"/>
    </location>
</feature>
<feature type="compositionally biased region" description="Low complexity" evidence="1">
    <location>
        <begin position="148"/>
        <end position="166"/>
    </location>
</feature>
<dbReference type="Pfam" id="PF12763">
    <property type="entry name" value="EH"/>
    <property type="match status" value="1"/>
</dbReference>